<dbReference type="STRING" id="157463.GCA_001047075_00350"/>
<dbReference type="SUPFAM" id="SSF89447">
    <property type="entry name" value="AbrB/MazE/MraZ-like"/>
    <property type="match status" value="1"/>
</dbReference>
<feature type="transmembrane region" description="Helical" evidence="1">
    <location>
        <begin position="296"/>
        <end position="316"/>
    </location>
</feature>
<accession>A0A0K8MGV2</accession>
<feature type="transmembrane region" description="Helical" evidence="1">
    <location>
        <begin position="127"/>
        <end position="147"/>
    </location>
</feature>
<organism evidence="2 3">
    <name type="scientific">Fructobacillus ficulneus</name>
    <dbReference type="NCBI Taxonomy" id="157463"/>
    <lineage>
        <taxon>Bacteria</taxon>
        <taxon>Bacillati</taxon>
        <taxon>Bacillota</taxon>
        <taxon>Bacilli</taxon>
        <taxon>Lactobacillales</taxon>
        <taxon>Lactobacillaceae</taxon>
        <taxon>Fructobacillus</taxon>
    </lineage>
</organism>
<feature type="transmembrane region" description="Helical" evidence="1">
    <location>
        <begin position="159"/>
        <end position="180"/>
    </location>
</feature>
<feature type="transmembrane region" description="Helical" evidence="1">
    <location>
        <begin position="187"/>
        <end position="206"/>
    </location>
</feature>
<protein>
    <submittedName>
        <fullName evidence="2">Uncharacterized protein</fullName>
    </submittedName>
</protein>
<feature type="transmembrane region" description="Helical" evidence="1">
    <location>
        <begin position="83"/>
        <end position="106"/>
    </location>
</feature>
<dbReference type="OrthoDB" id="2329326at2"/>
<dbReference type="EMBL" id="DF967991">
    <property type="protein sequence ID" value="GAO99418.1"/>
    <property type="molecule type" value="Genomic_DNA"/>
</dbReference>
<dbReference type="RefSeq" id="WP_061992835.1">
    <property type="nucleotide sequence ID" value="NZ_DF967991.1"/>
</dbReference>
<gene>
    <name evidence="2" type="ORF">FFIC_140100</name>
</gene>
<dbReference type="InterPro" id="IPR037914">
    <property type="entry name" value="SpoVT-AbrB_sf"/>
</dbReference>
<keyword evidence="3" id="KW-1185">Reference proteome</keyword>
<evidence type="ECO:0000313" key="2">
    <source>
        <dbReference type="EMBL" id="GAO99418.1"/>
    </source>
</evidence>
<dbReference type="AlphaFoldDB" id="A0A0K8MGV2"/>
<evidence type="ECO:0000256" key="1">
    <source>
        <dbReference type="SAM" id="Phobius"/>
    </source>
</evidence>
<feature type="transmembrane region" description="Helical" evidence="1">
    <location>
        <begin position="54"/>
        <end position="71"/>
    </location>
</feature>
<name>A0A0K8MGV2_9LACO</name>
<feature type="transmembrane region" description="Helical" evidence="1">
    <location>
        <begin position="350"/>
        <end position="368"/>
    </location>
</feature>
<sequence>MANQHYQLEIPVEALESLHLEAGDSLSLSVKPGALTLTPLKKQSASQELSIRRFLIPTILATIAFAFYILWQKNALIPLTGNNSIATAVIFVGELTGMGAFIRLHLQKIAAETDPVERRTEWRLAPTLLLSIALIQAFASVTLFWAIGYLFQAASFDRLTATILFFVFIGIINYLMVYLVTLISTPFMMSLLIVTIACGVLVAMVTNSQQLWWQHNFSFLGTSKAHFAWTFNATLIIAGILWATLIDYLFVPIQKRLPKNWRLWILRIFLTFDALCLLSIGALPNNPGLSHFAHDLAANLLILGTGLPMLLSYWLLPNAIKEFRFFSLGTALGMMASAFLFYGIRYLSLTAFEIIMLGLGISWLLLLMQNIHTLYTNQPLSYQIKLESQSQVTD</sequence>
<keyword evidence="1" id="KW-0472">Membrane</keyword>
<dbReference type="Proteomes" id="UP000253891">
    <property type="component" value="Unassembled WGS sequence"/>
</dbReference>
<keyword evidence="1" id="KW-1133">Transmembrane helix</keyword>
<feature type="transmembrane region" description="Helical" evidence="1">
    <location>
        <begin position="226"/>
        <end position="251"/>
    </location>
</feature>
<feature type="transmembrane region" description="Helical" evidence="1">
    <location>
        <begin position="263"/>
        <end position="284"/>
    </location>
</feature>
<feature type="transmembrane region" description="Helical" evidence="1">
    <location>
        <begin position="323"/>
        <end position="344"/>
    </location>
</feature>
<evidence type="ECO:0000313" key="3">
    <source>
        <dbReference type="Proteomes" id="UP000253891"/>
    </source>
</evidence>
<keyword evidence="1" id="KW-0812">Transmembrane</keyword>
<proteinExistence type="predicted"/>
<reference evidence="2 3" key="1">
    <citation type="journal article" date="2015" name="BMC Genomics">
        <title>Comparative genomics of Fructobacillus spp. and Leuconostoc spp. reveals niche-specific evolution of Fructobacillus spp.</title>
        <authorList>
            <person name="Endo A."/>
            <person name="Tanizawa Y."/>
            <person name="Tanaka N."/>
            <person name="Maeno S."/>
            <person name="Kumar H."/>
            <person name="Shiwa Y."/>
            <person name="Okada S."/>
            <person name="Yoshikawa H."/>
            <person name="Dicks L."/>
            <person name="Nakagawa J."/>
            <person name="Arita M."/>
        </authorList>
    </citation>
    <scope>NUCLEOTIDE SEQUENCE [LARGE SCALE GENOMIC DNA]</scope>
    <source>
        <strain evidence="2 3">JCM 12225</strain>
    </source>
</reference>